<evidence type="ECO:0000256" key="4">
    <source>
        <dbReference type="ARBA" id="ARBA00022741"/>
    </source>
</evidence>
<dbReference type="HOGENOM" id="CLU_037428_0_0_0"/>
<dbReference type="AlphaFoldDB" id="D5EGJ8"/>
<gene>
    <name evidence="8" type="ordered locus">Amico_1563</name>
</gene>
<protein>
    <recommendedName>
        <fullName evidence="3">phosphoenolpyruvate carboxykinase (ATP)</fullName>
        <ecNumber evidence="3">4.1.1.49</ecNumber>
    </recommendedName>
</protein>
<evidence type="ECO:0000313" key="9">
    <source>
        <dbReference type="Proteomes" id="UP000002366"/>
    </source>
</evidence>
<dbReference type="UniPathway" id="UPA00138"/>
<evidence type="ECO:0000256" key="7">
    <source>
        <dbReference type="ARBA" id="ARBA00047371"/>
    </source>
</evidence>
<dbReference type="GO" id="GO:0004612">
    <property type="term" value="F:phosphoenolpyruvate carboxykinase (ATP) activity"/>
    <property type="evidence" value="ECO:0007669"/>
    <property type="project" value="UniProtKB-EC"/>
</dbReference>
<comment type="similarity">
    <text evidence="2">Belongs to the phosphoenolpyruvate carboxykinase (ATP) family.</text>
</comment>
<dbReference type="EC" id="4.1.1.49" evidence="3"/>
<accession>D5EGJ8</accession>
<dbReference type="SUPFAM" id="SSF53795">
    <property type="entry name" value="PEP carboxykinase-like"/>
    <property type="match status" value="1"/>
</dbReference>
<comment type="catalytic activity">
    <reaction evidence="7">
        <text>oxaloacetate + ATP = phosphoenolpyruvate + ADP + CO2</text>
        <dbReference type="Rhea" id="RHEA:18617"/>
        <dbReference type="ChEBI" id="CHEBI:16452"/>
        <dbReference type="ChEBI" id="CHEBI:16526"/>
        <dbReference type="ChEBI" id="CHEBI:30616"/>
        <dbReference type="ChEBI" id="CHEBI:58702"/>
        <dbReference type="ChEBI" id="CHEBI:456216"/>
        <dbReference type="EC" id="4.1.1.49"/>
    </reaction>
</comment>
<dbReference type="RefSeq" id="WP_013048943.1">
    <property type="nucleotide sequence ID" value="NC_014011.1"/>
</dbReference>
<dbReference type="STRING" id="572547.Amico_1563"/>
<evidence type="ECO:0000313" key="8">
    <source>
        <dbReference type="EMBL" id="ADE57680.1"/>
    </source>
</evidence>
<name>D5EGJ8_AMICL</name>
<dbReference type="KEGG" id="aco:Amico_1563"/>
<sequence length="553" mass="62084">MATVGNYTDKETFGKISSRIRTTIETAFLSNNVLHVTTPREAYELAKRSVGTIELTGMPVYEPEWQGLSKGCNVLLFNDGAVVGRCAAARRILGDPEVSLDEYAAKLREAVYHTRYRNLYAAEAVIGLEKDFMVRAHLLIPEGHENLLYNWILNFQYINKIYSEMYKESHAYLDGDIYILADPDWKHPDHPLGLALFDPEHNCAAILGMRYFGELKKGTLTLAWGTAVRNGFASCHGGLKRYNLSGDRSFVAAVFGLSGSGKSTITHARHENRYDITVLHDDAFVINLKERYSIALEPSYFDKVQDYPMDCEDNKFIVTLQNCGAVRKESGLVYAVTEDLRNGNGRAIKSKLWSPTRVDRIDEPIDAIFWLMKDPTMPPVLKITDPVLGAAMGATLATRRTTAERLAPGVDPNALVFEPYANPFRTYPLGVDYGRFKTLLESGVDCYILNTGDFMGKKVQPRHTLSILESIVEGRVSFRPLGALSAVEVMEMEDFPLHLDDVQYKKEITARIKDRVAFVKSRESERGGVDKLPREALEALQRMTRELGYPGEA</sequence>
<keyword evidence="5" id="KW-0067">ATP-binding</keyword>
<dbReference type="Pfam" id="PF01293">
    <property type="entry name" value="PEPCK_ATP"/>
    <property type="match status" value="1"/>
</dbReference>
<dbReference type="SUPFAM" id="SSF68923">
    <property type="entry name" value="PEP carboxykinase N-terminal domain"/>
    <property type="match status" value="1"/>
</dbReference>
<evidence type="ECO:0000256" key="6">
    <source>
        <dbReference type="ARBA" id="ARBA00023239"/>
    </source>
</evidence>
<proteinExistence type="inferred from homology"/>
<evidence type="ECO:0000256" key="3">
    <source>
        <dbReference type="ARBA" id="ARBA00012363"/>
    </source>
</evidence>
<evidence type="ECO:0000256" key="2">
    <source>
        <dbReference type="ARBA" id="ARBA00006052"/>
    </source>
</evidence>
<dbReference type="GO" id="GO:0006094">
    <property type="term" value="P:gluconeogenesis"/>
    <property type="evidence" value="ECO:0007669"/>
    <property type="project" value="UniProtKB-UniPathway"/>
</dbReference>
<dbReference type="EMBL" id="CP001997">
    <property type="protein sequence ID" value="ADE57680.1"/>
    <property type="molecule type" value="Genomic_DNA"/>
</dbReference>
<organism evidence="8 9">
    <name type="scientific">Aminobacterium colombiense (strain DSM 12261 / ALA-1)</name>
    <dbReference type="NCBI Taxonomy" id="572547"/>
    <lineage>
        <taxon>Bacteria</taxon>
        <taxon>Thermotogati</taxon>
        <taxon>Synergistota</taxon>
        <taxon>Synergistia</taxon>
        <taxon>Synergistales</taxon>
        <taxon>Aminobacteriaceae</taxon>
        <taxon>Aminobacterium</taxon>
    </lineage>
</organism>
<dbReference type="eggNOG" id="COG1866">
    <property type="taxonomic scope" value="Bacteria"/>
</dbReference>
<evidence type="ECO:0000256" key="5">
    <source>
        <dbReference type="ARBA" id="ARBA00022840"/>
    </source>
</evidence>
<dbReference type="InterPro" id="IPR001272">
    <property type="entry name" value="PEP_carboxykinase_ATP"/>
</dbReference>
<dbReference type="GO" id="GO:0005524">
    <property type="term" value="F:ATP binding"/>
    <property type="evidence" value="ECO:0007669"/>
    <property type="project" value="UniProtKB-KW"/>
</dbReference>
<keyword evidence="9" id="KW-1185">Reference proteome</keyword>
<dbReference type="InterPro" id="IPR008210">
    <property type="entry name" value="PEP_carboxykinase_N"/>
</dbReference>
<dbReference type="Gene3D" id="3.90.228.20">
    <property type="match status" value="1"/>
</dbReference>
<keyword evidence="6" id="KW-0456">Lyase</keyword>
<reference evidence="8 9" key="1">
    <citation type="journal article" date="2010" name="Stand. Genomic Sci.">
        <title>Complete genome sequence of Aminobacterium colombiense type strain (ALA-1).</title>
        <authorList>
            <person name="Chertkov O."/>
            <person name="Sikorski J."/>
            <person name="Brambilla E."/>
            <person name="Lapidus A."/>
            <person name="Copeland A."/>
            <person name="Glavina Del Rio T."/>
            <person name="Nolan M."/>
            <person name="Lucas S."/>
            <person name="Tice H."/>
            <person name="Cheng J.F."/>
            <person name="Han C."/>
            <person name="Detter J.C."/>
            <person name="Bruce D."/>
            <person name="Tapia R."/>
            <person name="Goodwin L."/>
            <person name="Pitluck S."/>
            <person name="Liolios K."/>
            <person name="Ivanova N."/>
            <person name="Mavromatis K."/>
            <person name="Ovchinnikova G."/>
            <person name="Pati A."/>
            <person name="Chen A."/>
            <person name="Palaniappan K."/>
            <person name="Land M."/>
            <person name="Hauser L."/>
            <person name="Chang Y.J."/>
            <person name="Jeffries C.D."/>
            <person name="Spring S."/>
            <person name="Rohde M."/>
            <person name="Goker M."/>
            <person name="Bristow J."/>
            <person name="Eisen J.A."/>
            <person name="Markowitz V."/>
            <person name="Hugenholtz P."/>
            <person name="Kyrpides N.C."/>
            <person name="Klenk H.P."/>
        </authorList>
    </citation>
    <scope>NUCLEOTIDE SEQUENCE [LARGE SCALE GENOMIC DNA]</scope>
    <source>
        <strain evidence="9">DSM 12261 / ALA-1</strain>
    </source>
</reference>
<dbReference type="Proteomes" id="UP000002366">
    <property type="component" value="Chromosome"/>
</dbReference>
<dbReference type="InterPro" id="IPR013035">
    <property type="entry name" value="PEP_carboxykinase_C"/>
</dbReference>
<keyword evidence="4" id="KW-0547">Nucleotide-binding</keyword>
<dbReference type="OrthoDB" id="9806325at2"/>
<comment type="pathway">
    <text evidence="1">Carbohydrate biosynthesis; gluconeogenesis.</text>
</comment>
<evidence type="ECO:0000256" key="1">
    <source>
        <dbReference type="ARBA" id="ARBA00004742"/>
    </source>
</evidence>